<gene>
    <name evidence="2" type="ORF">DSL72_003662</name>
</gene>
<keyword evidence="3" id="KW-1185">Reference proteome</keyword>
<name>A0A8A3P2X6_9HELO</name>
<dbReference type="EMBL" id="CP063405">
    <property type="protein sequence ID" value="QSZ29151.1"/>
    <property type="molecule type" value="Genomic_DNA"/>
</dbReference>
<feature type="region of interest" description="Disordered" evidence="1">
    <location>
        <begin position="1"/>
        <end position="54"/>
    </location>
</feature>
<proteinExistence type="predicted"/>
<dbReference type="AlphaFoldDB" id="A0A8A3P2X6"/>
<accession>A0A8A3P2X6</accession>
<evidence type="ECO:0000313" key="3">
    <source>
        <dbReference type="Proteomes" id="UP000672032"/>
    </source>
</evidence>
<organism evidence="2 3">
    <name type="scientific">Monilinia vaccinii-corymbosi</name>
    <dbReference type="NCBI Taxonomy" id="61207"/>
    <lineage>
        <taxon>Eukaryota</taxon>
        <taxon>Fungi</taxon>
        <taxon>Dikarya</taxon>
        <taxon>Ascomycota</taxon>
        <taxon>Pezizomycotina</taxon>
        <taxon>Leotiomycetes</taxon>
        <taxon>Helotiales</taxon>
        <taxon>Sclerotiniaceae</taxon>
        <taxon>Monilinia</taxon>
    </lineage>
</organism>
<reference evidence="2" key="1">
    <citation type="submission" date="2020-10" db="EMBL/GenBank/DDBJ databases">
        <title>Genome Sequence of Monilinia vaccinii-corymbosi Sheds Light on Mummy Berry Disease Infection of Blueberry and Mating Type.</title>
        <authorList>
            <person name="Yow A.G."/>
            <person name="Zhang Y."/>
            <person name="Bansal K."/>
            <person name="Eacker S.M."/>
            <person name="Sullivan S."/>
            <person name="Liachko I."/>
            <person name="Cubeta M.A."/>
            <person name="Rollins J.A."/>
            <person name="Ashrafi H."/>
        </authorList>
    </citation>
    <scope>NUCLEOTIDE SEQUENCE</scope>
    <source>
        <strain evidence="2">RL-1</strain>
    </source>
</reference>
<evidence type="ECO:0000256" key="1">
    <source>
        <dbReference type="SAM" id="MobiDB-lite"/>
    </source>
</evidence>
<feature type="compositionally biased region" description="Polar residues" evidence="1">
    <location>
        <begin position="28"/>
        <end position="54"/>
    </location>
</feature>
<evidence type="ECO:0000313" key="2">
    <source>
        <dbReference type="EMBL" id="QSZ29151.1"/>
    </source>
</evidence>
<dbReference type="Proteomes" id="UP000672032">
    <property type="component" value="Chromosome 1"/>
</dbReference>
<protein>
    <submittedName>
        <fullName evidence="2">Uncharacterized protein</fullName>
    </submittedName>
</protein>
<sequence length="169" mass="18806">MEDVYSHSEENTRRLLRQRKKHEPGSKGASSEASTRRQGSSYSWDQNSQTAISQHVTAQRNPEFGIPMMVSSPNFVANSIITPNGQKKSTNAVIMKEDSERGSIDTDGVTQAENRWPFIGMNSTPNFLRDQAHLGQSSQNTFFVSYKVEIKLICYSSSGLSNTNIHTGC</sequence>
<feature type="compositionally biased region" description="Basic and acidic residues" evidence="1">
    <location>
        <begin position="1"/>
        <end position="13"/>
    </location>
</feature>